<dbReference type="OrthoDB" id="6612379at2759"/>
<name>A0A4U5LYU9_STECR</name>
<reference evidence="1 2" key="2">
    <citation type="journal article" date="2019" name="G3 (Bethesda)">
        <title>Hybrid Assembly of the Genome of the Entomopathogenic Nematode Steinernema carpocapsae Identifies the X-Chromosome.</title>
        <authorList>
            <person name="Serra L."/>
            <person name="Macchietto M."/>
            <person name="Macias-Munoz A."/>
            <person name="McGill C.J."/>
            <person name="Rodriguez I.M."/>
            <person name="Rodriguez B."/>
            <person name="Murad R."/>
            <person name="Mortazavi A."/>
        </authorList>
    </citation>
    <scope>NUCLEOTIDE SEQUENCE [LARGE SCALE GENOMIC DNA]</scope>
    <source>
        <strain evidence="1 2">ALL</strain>
    </source>
</reference>
<accession>A0A4U5LYU9</accession>
<gene>
    <name evidence="1" type="ORF">L596_028590</name>
</gene>
<sequence length="239" mass="27133">MLRCIVYVSPADILQAWEELKNTLDPLIRPVAYADVYSRLMDRRPRTNNQVKEFHNALASFFGVSHPNIFKFVAVIKGYAEKTSFQQKSTTVLTIFLRSGEDGISIKFGDRRKKRNDLYDPNMKLRDAVSQPRDRNLPGAVGRRGPCYSDLEKMKAEKEELKRLSVVVVYSRPTTRSPVNGDIYRAGTAPRAKGVTRYLSRMLQPTCLRPSGFVCLGRVPLELSSCRQQTSQSPEHCFG</sequence>
<proteinExistence type="predicted"/>
<keyword evidence="2" id="KW-1185">Reference proteome</keyword>
<dbReference type="Proteomes" id="UP000298663">
    <property type="component" value="Unassembled WGS sequence"/>
</dbReference>
<dbReference type="EMBL" id="AZBU02000011">
    <property type="protein sequence ID" value="TKR61486.1"/>
    <property type="molecule type" value="Genomic_DNA"/>
</dbReference>
<protein>
    <submittedName>
        <fullName evidence="1">Uncharacterized protein</fullName>
    </submittedName>
</protein>
<reference evidence="1 2" key="1">
    <citation type="journal article" date="2015" name="Genome Biol.">
        <title>Comparative genomics of Steinernema reveals deeply conserved gene regulatory networks.</title>
        <authorList>
            <person name="Dillman A.R."/>
            <person name="Macchietto M."/>
            <person name="Porter C.F."/>
            <person name="Rogers A."/>
            <person name="Williams B."/>
            <person name="Antoshechkin I."/>
            <person name="Lee M.M."/>
            <person name="Goodwin Z."/>
            <person name="Lu X."/>
            <person name="Lewis E.E."/>
            <person name="Goodrich-Blair H."/>
            <person name="Stock S.P."/>
            <person name="Adams B.J."/>
            <person name="Sternberg P.W."/>
            <person name="Mortazavi A."/>
        </authorList>
    </citation>
    <scope>NUCLEOTIDE SEQUENCE [LARGE SCALE GENOMIC DNA]</scope>
    <source>
        <strain evidence="1 2">ALL</strain>
    </source>
</reference>
<evidence type="ECO:0000313" key="1">
    <source>
        <dbReference type="EMBL" id="TKR61486.1"/>
    </source>
</evidence>
<dbReference type="AlphaFoldDB" id="A0A4U5LYU9"/>
<comment type="caution">
    <text evidence="1">The sequence shown here is derived from an EMBL/GenBank/DDBJ whole genome shotgun (WGS) entry which is preliminary data.</text>
</comment>
<organism evidence="1 2">
    <name type="scientific">Steinernema carpocapsae</name>
    <name type="common">Entomopathogenic nematode</name>
    <dbReference type="NCBI Taxonomy" id="34508"/>
    <lineage>
        <taxon>Eukaryota</taxon>
        <taxon>Metazoa</taxon>
        <taxon>Ecdysozoa</taxon>
        <taxon>Nematoda</taxon>
        <taxon>Chromadorea</taxon>
        <taxon>Rhabditida</taxon>
        <taxon>Tylenchina</taxon>
        <taxon>Panagrolaimomorpha</taxon>
        <taxon>Strongyloidoidea</taxon>
        <taxon>Steinernematidae</taxon>
        <taxon>Steinernema</taxon>
    </lineage>
</organism>
<evidence type="ECO:0000313" key="2">
    <source>
        <dbReference type="Proteomes" id="UP000298663"/>
    </source>
</evidence>